<dbReference type="InterPro" id="IPR014284">
    <property type="entry name" value="RNA_pol_sigma-70_dom"/>
</dbReference>
<dbReference type="STRING" id="1121895.GCA_000378485_02609"/>
<evidence type="ECO:0000259" key="6">
    <source>
        <dbReference type="Pfam" id="PF08281"/>
    </source>
</evidence>
<keyword evidence="3" id="KW-0731">Sigma factor</keyword>
<organism evidence="7 8">
    <name type="scientific">Flavobacterium rivuli WB 3.3-2 = DSM 21788</name>
    <dbReference type="NCBI Taxonomy" id="1121895"/>
    <lineage>
        <taxon>Bacteria</taxon>
        <taxon>Pseudomonadati</taxon>
        <taxon>Bacteroidota</taxon>
        <taxon>Flavobacteriia</taxon>
        <taxon>Flavobacteriales</taxon>
        <taxon>Flavobacteriaceae</taxon>
        <taxon>Flavobacterium</taxon>
    </lineage>
</organism>
<dbReference type="OrthoDB" id="1056775at2"/>
<dbReference type="PANTHER" id="PTHR43133">
    <property type="entry name" value="RNA POLYMERASE ECF-TYPE SIGMA FACTO"/>
    <property type="match status" value="1"/>
</dbReference>
<keyword evidence="2" id="KW-0805">Transcription regulation</keyword>
<evidence type="ECO:0000313" key="8">
    <source>
        <dbReference type="Proteomes" id="UP000030152"/>
    </source>
</evidence>
<name>A0A0A2M2D0_9FLAO</name>
<gene>
    <name evidence="7" type="ORF">Q765_11150</name>
</gene>
<evidence type="ECO:0000256" key="1">
    <source>
        <dbReference type="ARBA" id="ARBA00010641"/>
    </source>
</evidence>
<dbReference type="GO" id="GO:0003677">
    <property type="term" value="F:DNA binding"/>
    <property type="evidence" value="ECO:0007669"/>
    <property type="project" value="InterPro"/>
</dbReference>
<dbReference type="InterPro" id="IPR013249">
    <property type="entry name" value="RNA_pol_sigma70_r4_t2"/>
</dbReference>
<dbReference type="EMBL" id="JRLX01000010">
    <property type="protein sequence ID" value="KGO86429.1"/>
    <property type="molecule type" value="Genomic_DNA"/>
</dbReference>
<feature type="domain" description="RNA polymerase sigma-70 region 2" evidence="5">
    <location>
        <begin position="28"/>
        <end position="95"/>
    </location>
</feature>
<dbReference type="Pfam" id="PF08281">
    <property type="entry name" value="Sigma70_r4_2"/>
    <property type="match status" value="1"/>
</dbReference>
<evidence type="ECO:0000313" key="7">
    <source>
        <dbReference type="EMBL" id="KGO86429.1"/>
    </source>
</evidence>
<dbReference type="eggNOG" id="COG1595">
    <property type="taxonomic scope" value="Bacteria"/>
</dbReference>
<comment type="caution">
    <text evidence="7">The sequence shown here is derived from an EMBL/GenBank/DDBJ whole genome shotgun (WGS) entry which is preliminary data.</text>
</comment>
<dbReference type="InterPro" id="IPR007627">
    <property type="entry name" value="RNA_pol_sigma70_r2"/>
</dbReference>
<dbReference type="InterPro" id="IPR013325">
    <property type="entry name" value="RNA_pol_sigma_r2"/>
</dbReference>
<dbReference type="InterPro" id="IPR039425">
    <property type="entry name" value="RNA_pol_sigma-70-like"/>
</dbReference>
<evidence type="ECO:0000259" key="5">
    <source>
        <dbReference type="Pfam" id="PF04542"/>
    </source>
</evidence>
<dbReference type="InterPro" id="IPR036388">
    <property type="entry name" value="WH-like_DNA-bd_sf"/>
</dbReference>
<dbReference type="Gene3D" id="1.10.1740.10">
    <property type="match status" value="1"/>
</dbReference>
<dbReference type="InterPro" id="IPR013324">
    <property type="entry name" value="RNA_pol_sigma_r3/r4-like"/>
</dbReference>
<dbReference type="Proteomes" id="UP000030152">
    <property type="component" value="Unassembled WGS sequence"/>
</dbReference>
<dbReference type="GO" id="GO:0006352">
    <property type="term" value="P:DNA-templated transcription initiation"/>
    <property type="evidence" value="ECO:0007669"/>
    <property type="project" value="InterPro"/>
</dbReference>
<dbReference type="Gene3D" id="1.10.10.10">
    <property type="entry name" value="Winged helix-like DNA-binding domain superfamily/Winged helix DNA-binding domain"/>
    <property type="match status" value="1"/>
</dbReference>
<dbReference type="AlphaFoldDB" id="A0A0A2M2D0"/>
<protein>
    <submittedName>
        <fullName evidence="7">RNA polymerase sigma-70 factor</fullName>
    </submittedName>
</protein>
<dbReference type="GO" id="GO:0016987">
    <property type="term" value="F:sigma factor activity"/>
    <property type="evidence" value="ECO:0007669"/>
    <property type="project" value="UniProtKB-KW"/>
</dbReference>
<dbReference type="SUPFAM" id="SSF88946">
    <property type="entry name" value="Sigma2 domain of RNA polymerase sigma factors"/>
    <property type="match status" value="1"/>
</dbReference>
<dbReference type="Pfam" id="PF04542">
    <property type="entry name" value="Sigma70_r2"/>
    <property type="match status" value="1"/>
</dbReference>
<dbReference type="CDD" id="cd06171">
    <property type="entry name" value="Sigma70_r4"/>
    <property type="match status" value="1"/>
</dbReference>
<reference evidence="7 8" key="1">
    <citation type="submission" date="2013-09" db="EMBL/GenBank/DDBJ databases">
        <authorList>
            <person name="Zeng Z."/>
            <person name="Chen C."/>
        </authorList>
    </citation>
    <scope>NUCLEOTIDE SEQUENCE [LARGE SCALE GENOMIC DNA]</scope>
    <source>
        <strain evidence="7 8">WB 3.3-2</strain>
    </source>
</reference>
<dbReference type="PANTHER" id="PTHR43133:SF46">
    <property type="entry name" value="RNA POLYMERASE SIGMA-70 FACTOR ECF SUBFAMILY"/>
    <property type="match status" value="1"/>
</dbReference>
<dbReference type="SUPFAM" id="SSF88659">
    <property type="entry name" value="Sigma3 and sigma4 domains of RNA polymerase sigma factors"/>
    <property type="match status" value="1"/>
</dbReference>
<keyword evidence="4" id="KW-0804">Transcription</keyword>
<proteinExistence type="inferred from homology"/>
<dbReference type="RefSeq" id="WP_020213777.1">
    <property type="nucleotide sequence ID" value="NZ_JRLX01000010.1"/>
</dbReference>
<dbReference type="NCBIfam" id="TIGR02937">
    <property type="entry name" value="sigma70-ECF"/>
    <property type="match status" value="1"/>
</dbReference>
<sequence length="186" mass="21809">MKVINLHQEEKDIIKLAADNNRHAQQKIYAKHAPKMLSICRQYIKDLHLAEDVMITAFMKVFTNLKNFEHKGSFEGWIRRIMVNECISYLRVQKKVGFLEDEYYVEDTFNNIESHFSVDDIQSLIDSLPDGYKMVFNLYCIEGFKHQEIAKMLGINEGTSKSQLSHARKMLQEQINKQKNYVNGTE</sequence>
<feature type="domain" description="RNA polymerase sigma factor 70 region 4 type 2" evidence="6">
    <location>
        <begin position="120"/>
        <end position="171"/>
    </location>
</feature>
<evidence type="ECO:0000256" key="2">
    <source>
        <dbReference type="ARBA" id="ARBA00023015"/>
    </source>
</evidence>
<comment type="similarity">
    <text evidence="1">Belongs to the sigma-70 factor family. ECF subfamily.</text>
</comment>
<evidence type="ECO:0000256" key="3">
    <source>
        <dbReference type="ARBA" id="ARBA00023082"/>
    </source>
</evidence>
<keyword evidence="8" id="KW-1185">Reference proteome</keyword>
<evidence type="ECO:0000256" key="4">
    <source>
        <dbReference type="ARBA" id="ARBA00023163"/>
    </source>
</evidence>
<accession>A0A0A2M2D0</accession>